<dbReference type="OrthoDB" id="2019149at2759"/>
<organism evidence="15 16">
    <name type="scientific">Cicer arietinum</name>
    <name type="common">Chickpea</name>
    <name type="synonym">Garbanzo</name>
    <dbReference type="NCBI Taxonomy" id="3827"/>
    <lineage>
        <taxon>Eukaryota</taxon>
        <taxon>Viridiplantae</taxon>
        <taxon>Streptophyta</taxon>
        <taxon>Embryophyta</taxon>
        <taxon>Tracheophyta</taxon>
        <taxon>Spermatophyta</taxon>
        <taxon>Magnoliopsida</taxon>
        <taxon>eudicotyledons</taxon>
        <taxon>Gunneridae</taxon>
        <taxon>Pentapetalae</taxon>
        <taxon>rosids</taxon>
        <taxon>fabids</taxon>
        <taxon>Fabales</taxon>
        <taxon>Fabaceae</taxon>
        <taxon>Papilionoideae</taxon>
        <taxon>50 kb inversion clade</taxon>
        <taxon>NPAAA clade</taxon>
        <taxon>Hologalegina</taxon>
        <taxon>IRL clade</taxon>
        <taxon>Cicereae</taxon>
        <taxon>Cicer</taxon>
    </lineage>
</organism>
<comment type="catalytic activity">
    <reaction evidence="12">
        <text>[(1-&gt;4)-alpha-D-galacturonosyl methyl ester](n) + n H2O = [(1-&gt;4)-alpha-D-galacturonosyl](n) + n methanol + n H(+)</text>
        <dbReference type="Rhea" id="RHEA:22380"/>
        <dbReference type="Rhea" id="RHEA-COMP:14570"/>
        <dbReference type="Rhea" id="RHEA-COMP:14573"/>
        <dbReference type="ChEBI" id="CHEBI:15377"/>
        <dbReference type="ChEBI" id="CHEBI:15378"/>
        <dbReference type="ChEBI" id="CHEBI:17790"/>
        <dbReference type="ChEBI" id="CHEBI:140522"/>
        <dbReference type="ChEBI" id="CHEBI:140523"/>
        <dbReference type="EC" id="3.1.1.11"/>
    </reaction>
</comment>
<dbReference type="InterPro" id="IPR000070">
    <property type="entry name" value="Pectinesterase_cat"/>
</dbReference>
<dbReference type="InterPro" id="IPR018040">
    <property type="entry name" value="Pectinesterase_Tyr_AS"/>
</dbReference>
<dbReference type="GeneID" id="101507005"/>
<evidence type="ECO:0000256" key="10">
    <source>
        <dbReference type="ARBA" id="ARBA00023316"/>
    </source>
</evidence>
<dbReference type="Gene3D" id="2.160.20.10">
    <property type="entry name" value="Single-stranded right-handed beta-helix, Pectin lyase-like"/>
    <property type="match status" value="1"/>
</dbReference>
<reference evidence="16" key="2">
    <citation type="submission" date="2025-08" db="UniProtKB">
        <authorList>
            <consortium name="RefSeq"/>
        </authorList>
    </citation>
    <scope>IDENTIFICATION</scope>
    <source>
        <tissue evidence="16">Etiolated seedlings</tissue>
    </source>
</reference>
<feature type="domain" description="Pectinesterase inhibitor" evidence="14">
    <location>
        <begin position="58"/>
        <end position="210"/>
    </location>
</feature>
<dbReference type="Gene3D" id="1.20.140.40">
    <property type="entry name" value="Invertase/pectin methylesterase inhibitor family protein"/>
    <property type="match status" value="1"/>
</dbReference>
<dbReference type="STRING" id="3827.A0A1S2XG56"/>
<keyword evidence="8 12" id="KW-0378">Hydrolase</keyword>
<dbReference type="Proteomes" id="UP000087171">
    <property type="component" value="Chromosome Ca1"/>
</dbReference>
<keyword evidence="13" id="KW-1133">Transmembrane helix</keyword>
<dbReference type="GO" id="GO:0042545">
    <property type="term" value="P:cell wall modification"/>
    <property type="evidence" value="ECO:0007669"/>
    <property type="project" value="UniProtKB-UniRule"/>
</dbReference>
<dbReference type="InterPro" id="IPR012334">
    <property type="entry name" value="Pectin_lyas_fold"/>
</dbReference>
<dbReference type="PROSITE" id="PS00800">
    <property type="entry name" value="PECTINESTERASE_1"/>
    <property type="match status" value="1"/>
</dbReference>
<keyword evidence="13" id="KW-0472">Membrane</keyword>
<dbReference type="PaxDb" id="3827-XP_004487827.1"/>
<dbReference type="FunFam" id="1.20.140.40:FF:000001">
    <property type="entry name" value="Pectinesterase"/>
    <property type="match status" value="1"/>
</dbReference>
<evidence type="ECO:0000313" key="16">
    <source>
        <dbReference type="RefSeq" id="XP_004487827.1"/>
    </source>
</evidence>
<protein>
    <recommendedName>
        <fullName evidence="5 12">Pectinesterase</fullName>
        <ecNumber evidence="5 12">3.1.1.11</ecNumber>
    </recommendedName>
</protein>
<dbReference type="GO" id="GO:0045490">
    <property type="term" value="P:pectin catabolic process"/>
    <property type="evidence" value="ECO:0007669"/>
    <property type="project" value="UniProtKB-UniRule"/>
</dbReference>
<reference evidence="15" key="1">
    <citation type="journal article" date="2013" name="Nat. Biotechnol.">
        <title>Draft genome sequence of chickpea (Cicer arietinum) provides a resource for trait improvement.</title>
        <authorList>
            <person name="Varshney R.K."/>
            <person name="Song C."/>
            <person name="Saxena R.K."/>
            <person name="Azam S."/>
            <person name="Yu S."/>
            <person name="Sharpe A.G."/>
            <person name="Cannon S."/>
            <person name="Baek J."/>
            <person name="Rosen B.D."/>
            <person name="Tar'an B."/>
            <person name="Millan T."/>
            <person name="Zhang X."/>
            <person name="Ramsay L.D."/>
            <person name="Iwata A."/>
            <person name="Wang Y."/>
            <person name="Nelson W."/>
            <person name="Farmer A.D."/>
            <person name="Gaur P.M."/>
            <person name="Soderlund C."/>
            <person name="Penmetsa R.V."/>
            <person name="Xu C."/>
            <person name="Bharti A.K."/>
            <person name="He W."/>
            <person name="Winter P."/>
            <person name="Zhao S."/>
            <person name="Hane J.K."/>
            <person name="Carrasquilla-Garcia N."/>
            <person name="Condie J.A."/>
            <person name="Upadhyaya H.D."/>
            <person name="Luo M.C."/>
            <person name="Thudi M."/>
            <person name="Gowda C.L."/>
            <person name="Singh N.P."/>
            <person name="Lichtenzveig J."/>
            <person name="Gali K.K."/>
            <person name="Rubio J."/>
            <person name="Nadarajan N."/>
            <person name="Dolezel J."/>
            <person name="Bansal K.C."/>
            <person name="Xu X."/>
            <person name="Edwards D."/>
            <person name="Zhang G."/>
            <person name="Kahl G."/>
            <person name="Gil J."/>
            <person name="Singh K.B."/>
            <person name="Datta S.K."/>
            <person name="Jackson S.A."/>
            <person name="Wang J."/>
            <person name="Cook D.R."/>
        </authorList>
    </citation>
    <scope>NUCLEOTIDE SEQUENCE [LARGE SCALE GENOMIC DNA]</scope>
    <source>
        <strain evidence="15">cv. CDC Frontier</strain>
    </source>
</reference>
<dbReference type="GO" id="GO:0004857">
    <property type="term" value="F:enzyme inhibitor activity"/>
    <property type="evidence" value="ECO:0007669"/>
    <property type="project" value="InterPro"/>
</dbReference>
<feature type="active site" evidence="11">
    <location>
        <position position="409"/>
    </location>
</feature>
<evidence type="ECO:0000256" key="2">
    <source>
        <dbReference type="ARBA" id="ARBA00005184"/>
    </source>
</evidence>
<dbReference type="FunFam" id="2.160.20.10:FF:000029">
    <property type="entry name" value="Pectinesterase 4"/>
    <property type="match status" value="1"/>
</dbReference>
<evidence type="ECO:0000256" key="11">
    <source>
        <dbReference type="PROSITE-ProRule" id="PRU10040"/>
    </source>
</evidence>
<evidence type="ECO:0000256" key="7">
    <source>
        <dbReference type="ARBA" id="ARBA00022525"/>
    </source>
</evidence>
<evidence type="ECO:0000256" key="12">
    <source>
        <dbReference type="RuleBase" id="RU000589"/>
    </source>
</evidence>
<evidence type="ECO:0000256" key="3">
    <source>
        <dbReference type="ARBA" id="ARBA00006027"/>
    </source>
</evidence>
<comment type="subcellular location">
    <subcellularLocation>
        <location evidence="1 12">Secreted</location>
        <location evidence="1 12">Cell wall</location>
    </subcellularLocation>
</comment>
<dbReference type="PROSITE" id="PS00503">
    <property type="entry name" value="PECTINESTERASE_2"/>
    <property type="match status" value="1"/>
</dbReference>
<accession>A0A1S2XG56</accession>
<comment type="function">
    <text evidence="12">Acts in the modification of cell walls via demethylesterification of cell wall pectin.</text>
</comment>
<keyword evidence="9 12" id="KW-0063">Aspartyl esterase</keyword>
<dbReference type="AlphaFoldDB" id="A0A1S2XG56"/>
<comment type="similarity">
    <text evidence="3">In the N-terminal section; belongs to the PMEI family.</text>
</comment>
<dbReference type="KEGG" id="cam:101507005"/>
<comment type="similarity">
    <text evidence="4">In the C-terminal section; belongs to the pectinesterase family.</text>
</comment>
<dbReference type="Pfam" id="PF01095">
    <property type="entry name" value="Pectinesterase"/>
    <property type="match status" value="1"/>
</dbReference>
<dbReference type="InterPro" id="IPR035513">
    <property type="entry name" value="Invertase/methylesterase_inhib"/>
</dbReference>
<feature type="transmembrane region" description="Helical" evidence="13">
    <location>
        <begin position="21"/>
        <end position="40"/>
    </location>
</feature>
<dbReference type="eggNOG" id="ENOG502QPZF">
    <property type="taxonomic scope" value="Eukaryota"/>
</dbReference>
<evidence type="ECO:0000259" key="14">
    <source>
        <dbReference type="SMART" id="SM00856"/>
    </source>
</evidence>
<evidence type="ECO:0000256" key="8">
    <source>
        <dbReference type="ARBA" id="ARBA00022801"/>
    </source>
</evidence>
<dbReference type="InterPro" id="IPR011050">
    <property type="entry name" value="Pectin_lyase_fold/virulence"/>
</dbReference>
<evidence type="ECO:0000256" key="6">
    <source>
        <dbReference type="ARBA" id="ARBA00022512"/>
    </source>
</evidence>
<dbReference type="NCBIfam" id="TIGR01614">
    <property type="entry name" value="PME_inhib"/>
    <property type="match status" value="1"/>
</dbReference>
<dbReference type="Pfam" id="PF04043">
    <property type="entry name" value="PMEI"/>
    <property type="match status" value="1"/>
</dbReference>
<keyword evidence="6 12" id="KW-0134">Cell wall</keyword>
<evidence type="ECO:0000256" key="5">
    <source>
        <dbReference type="ARBA" id="ARBA00013229"/>
    </source>
</evidence>
<dbReference type="SUPFAM" id="SSF101148">
    <property type="entry name" value="Plant invertase/pectin methylesterase inhibitor"/>
    <property type="match status" value="1"/>
</dbReference>
<evidence type="ECO:0000256" key="13">
    <source>
        <dbReference type="SAM" id="Phobius"/>
    </source>
</evidence>
<evidence type="ECO:0000256" key="9">
    <source>
        <dbReference type="ARBA" id="ARBA00023085"/>
    </source>
</evidence>
<keyword evidence="15" id="KW-1185">Reference proteome</keyword>
<dbReference type="UniPathway" id="UPA00545">
    <property type="reaction ID" value="UER00823"/>
</dbReference>
<gene>
    <name evidence="16" type="primary">LOC101507005</name>
</gene>
<proteinExistence type="inferred from homology"/>
<dbReference type="RefSeq" id="XP_004487827.1">
    <property type="nucleotide sequence ID" value="XM_004487770.3"/>
</dbReference>
<dbReference type="InterPro" id="IPR033131">
    <property type="entry name" value="Pectinesterase_Asp_AS"/>
</dbReference>
<sequence>MGRPRDNDVNGGGDQRKRFTLLGVSSVLLVAMVGAVAVGLTSKGDTNSEQGQNGQISSTQRNVEIICESTQYQETCHKSLDKASNETSDMKELIKAAFNATAEELIKQIHNTTLYDELAKDNMTKQAMNICNEVLDYAVDGIHRSIDTMDKYDFNKLSEYAYDLKVWLTGTLSHQQTCLDGFENTTTKAGEIMAKALNTSLELSSNSLDIINAVSSLLKDAGENNVNVNLNRKLLSNDGFPSWVSEGQRHILMEGNFKPNAVVAQDGSGQFKTLSEALLTVPSYNAEPFVIYVKAGIYNENVNVLKEMTHVTIIGDGPTKTRFTASLNYVDGVQTYNTATFGVNGANFMAKDVGFENTAGAEKHQAVALRVTADQAVFYNCQMDGFQDTLYTQSQRQFYRDCSVSGTIDFIFGDAFGVFQNCKLIVRKPSEDQQCLVTAGGRIKADSASGLIFQNCHFTGEAELAVMRPKISYLGRPWKPYSKVVIMDSQIDDIFVPEGYMPWAGSAFEETCIYYEYNNKGPGADTSSRVKWVGVKTISSDEAVDYYPGRFFEIVNSTQRDSWIVDSGIPYSLGPMDATNPAGQGHHGLSGIGAINKVKVRKNIRDHAFGRQHPSRTHEIFTLI</sequence>
<evidence type="ECO:0000256" key="1">
    <source>
        <dbReference type="ARBA" id="ARBA00004191"/>
    </source>
</evidence>
<evidence type="ECO:0000313" key="15">
    <source>
        <dbReference type="Proteomes" id="UP000087171"/>
    </source>
</evidence>
<comment type="pathway">
    <text evidence="2 12">Glycan metabolism; pectin degradation; 2-dehydro-3-deoxy-D-gluconate from pectin: step 1/5.</text>
</comment>
<dbReference type="SUPFAM" id="SSF51126">
    <property type="entry name" value="Pectin lyase-like"/>
    <property type="match status" value="1"/>
</dbReference>
<keyword evidence="7 12" id="KW-0964">Secreted</keyword>
<dbReference type="SMART" id="SM00856">
    <property type="entry name" value="PMEI"/>
    <property type="match status" value="1"/>
</dbReference>
<name>A0A1S2XG56_CICAR</name>
<evidence type="ECO:0000256" key="4">
    <source>
        <dbReference type="ARBA" id="ARBA00007786"/>
    </source>
</evidence>
<dbReference type="InterPro" id="IPR006501">
    <property type="entry name" value="Pectinesterase_inhib_dom"/>
</dbReference>
<dbReference type="PANTHER" id="PTHR31707">
    <property type="entry name" value="PECTINESTERASE"/>
    <property type="match status" value="1"/>
</dbReference>
<dbReference type="GO" id="GO:0030599">
    <property type="term" value="F:pectinesterase activity"/>
    <property type="evidence" value="ECO:0007669"/>
    <property type="project" value="UniProtKB-UniRule"/>
</dbReference>
<keyword evidence="10 12" id="KW-0961">Cell wall biogenesis/degradation</keyword>
<keyword evidence="13" id="KW-0812">Transmembrane</keyword>
<dbReference type="EC" id="3.1.1.11" evidence="5 12"/>
<dbReference type="CDD" id="cd15798">
    <property type="entry name" value="PMEI-like_3"/>
    <property type="match status" value="1"/>
</dbReference>